<dbReference type="InterPro" id="IPR050638">
    <property type="entry name" value="AA-Vitamin_Transporters"/>
</dbReference>
<keyword evidence="9" id="KW-1185">Reference proteome</keyword>
<feature type="domain" description="EamA" evidence="7">
    <location>
        <begin position="13"/>
        <end position="144"/>
    </location>
</feature>
<dbReference type="STRING" id="1392877.SAMN05216221_2009"/>
<name>A0A1H1SWI7_9PSED</name>
<feature type="domain" description="EamA" evidence="7">
    <location>
        <begin position="159"/>
        <end position="295"/>
    </location>
</feature>
<feature type="transmembrane region" description="Helical" evidence="6">
    <location>
        <begin position="162"/>
        <end position="180"/>
    </location>
</feature>
<reference evidence="9" key="1">
    <citation type="submission" date="2016-10" db="EMBL/GenBank/DDBJ databases">
        <authorList>
            <person name="Varghese N."/>
            <person name="Submissions S."/>
        </authorList>
    </citation>
    <scope>NUCLEOTIDE SEQUENCE [LARGE SCALE GENOMIC DNA]</scope>
    <source>
        <strain evidence="9">KCTC 32247</strain>
    </source>
</reference>
<gene>
    <name evidence="8" type="ORF">SAMN05216221_2009</name>
</gene>
<dbReference type="PANTHER" id="PTHR32322:SF2">
    <property type="entry name" value="EAMA DOMAIN-CONTAINING PROTEIN"/>
    <property type="match status" value="1"/>
</dbReference>
<dbReference type="AlphaFoldDB" id="A0A1H1SWI7"/>
<feature type="transmembrane region" description="Helical" evidence="6">
    <location>
        <begin position="192"/>
        <end position="210"/>
    </location>
</feature>
<feature type="transmembrane region" description="Helical" evidence="6">
    <location>
        <begin position="278"/>
        <end position="300"/>
    </location>
</feature>
<keyword evidence="5 6" id="KW-0472">Membrane</keyword>
<dbReference type="OrthoDB" id="184388at2"/>
<dbReference type="SUPFAM" id="SSF103481">
    <property type="entry name" value="Multidrug resistance efflux transporter EmrE"/>
    <property type="match status" value="2"/>
</dbReference>
<proteinExistence type="inferred from homology"/>
<evidence type="ECO:0000256" key="5">
    <source>
        <dbReference type="ARBA" id="ARBA00023136"/>
    </source>
</evidence>
<dbReference type="GO" id="GO:0016020">
    <property type="term" value="C:membrane"/>
    <property type="evidence" value="ECO:0007669"/>
    <property type="project" value="UniProtKB-SubCell"/>
</dbReference>
<accession>A0A1H1SWI7</accession>
<evidence type="ECO:0000256" key="4">
    <source>
        <dbReference type="ARBA" id="ARBA00022989"/>
    </source>
</evidence>
<dbReference type="InterPro" id="IPR000620">
    <property type="entry name" value="EamA_dom"/>
</dbReference>
<protein>
    <submittedName>
        <fullName evidence="8">Permease of the drug/metabolite transporter (DMT) superfamily</fullName>
    </submittedName>
</protein>
<feature type="transmembrane region" description="Helical" evidence="6">
    <location>
        <begin position="222"/>
        <end position="244"/>
    </location>
</feature>
<feature type="transmembrane region" description="Helical" evidence="6">
    <location>
        <begin position="96"/>
        <end position="119"/>
    </location>
</feature>
<dbReference type="PANTHER" id="PTHR32322">
    <property type="entry name" value="INNER MEMBRANE TRANSPORTER"/>
    <property type="match status" value="1"/>
</dbReference>
<dbReference type="Proteomes" id="UP000243359">
    <property type="component" value="Chromosome I"/>
</dbReference>
<dbReference type="InterPro" id="IPR037185">
    <property type="entry name" value="EmrE-like"/>
</dbReference>
<dbReference type="EMBL" id="LT629751">
    <property type="protein sequence ID" value="SDS52407.1"/>
    <property type="molecule type" value="Genomic_DNA"/>
</dbReference>
<evidence type="ECO:0000313" key="8">
    <source>
        <dbReference type="EMBL" id="SDS52407.1"/>
    </source>
</evidence>
<evidence type="ECO:0000256" key="3">
    <source>
        <dbReference type="ARBA" id="ARBA00022692"/>
    </source>
</evidence>
<organism evidence="8 9">
    <name type="scientific">Pseudomonas oryzae</name>
    <dbReference type="NCBI Taxonomy" id="1392877"/>
    <lineage>
        <taxon>Bacteria</taxon>
        <taxon>Pseudomonadati</taxon>
        <taxon>Pseudomonadota</taxon>
        <taxon>Gammaproteobacteria</taxon>
        <taxon>Pseudomonadales</taxon>
        <taxon>Pseudomonadaceae</taxon>
        <taxon>Pseudomonas</taxon>
    </lineage>
</organism>
<evidence type="ECO:0000313" key="9">
    <source>
        <dbReference type="Proteomes" id="UP000243359"/>
    </source>
</evidence>
<evidence type="ECO:0000256" key="6">
    <source>
        <dbReference type="SAM" id="Phobius"/>
    </source>
</evidence>
<keyword evidence="3 6" id="KW-0812">Transmembrane</keyword>
<feature type="transmembrane region" description="Helical" evidence="6">
    <location>
        <begin position="251"/>
        <end position="272"/>
    </location>
</feature>
<evidence type="ECO:0000256" key="1">
    <source>
        <dbReference type="ARBA" id="ARBA00004141"/>
    </source>
</evidence>
<keyword evidence="4 6" id="KW-1133">Transmembrane helix</keyword>
<dbReference type="Pfam" id="PF00892">
    <property type="entry name" value="EamA"/>
    <property type="match status" value="2"/>
</dbReference>
<sequence length="318" mass="34005">MSASRRGMDAFALQLMVLLCSLWGMQQVAIKLAAPDMSPLLQVALRSAIAALLVGLFMLCRRQPFSPGDGTWRAGALVAVLFTLEFMSAAEALRYASASHVVVLLYTAPIFSALGLHLLSPGERLRRLQWGGILLAFAGILLAFGAGALRQRLSVQVLLGDLWALLAGLCWGMTTVAVRCSRLAEASASKTLLYQLAGSAVLLLPLAWLTGQAAGASFTAPVWGSLLFQGVLVSFASYLAWFWLLRRYLAAQIGVCSFLTPLFGVAFGVLLLDERLDVFFVAGGLLVLLGISLVSADGWWRRVLGTSASARGQVREGC</sequence>
<feature type="transmembrane region" description="Helical" evidence="6">
    <location>
        <begin position="43"/>
        <end position="60"/>
    </location>
</feature>
<evidence type="ECO:0000256" key="2">
    <source>
        <dbReference type="ARBA" id="ARBA00007362"/>
    </source>
</evidence>
<dbReference type="RefSeq" id="WP_090348812.1">
    <property type="nucleotide sequence ID" value="NZ_LT629751.1"/>
</dbReference>
<evidence type="ECO:0000259" key="7">
    <source>
        <dbReference type="Pfam" id="PF00892"/>
    </source>
</evidence>
<comment type="subcellular location">
    <subcellularLocation>
        <location evidence="1">Membrane</location>
        <topology evidence="1">Multi-pass membrane protein</topology>
    </subcellularLocation>
</comment>
<feature type="transmembrane region" description="Helical" evidence="6">
    <location>
        <begin position="131"/>
        <end position="150"/>
    </location>
</feature>
<comment type="similarity">
    <text evidence="2">Belongs to the EamA transporter family.</text>
</comment>